<evidence type="ECO:0000313" key="3">
    <source>
        <dbReference type="EMBL" id="RHY68306.1"/>
    </source>
</evidence>
<evidence type="ECO:0000313" key="6">
    <source>
        <dbReference type="Proteomes" id="UP000266239"/>
    </source>
</evidence>
<dbReference type="EMBL" id="QUTA01006748">
    <property type="protein sequence ID" value="RHY09744.1"/>
    <property type="molecule type" value="Genomic_DNA"/>
</dbReference>
<dbReference type="Proteomes" id="UP000266239">
    <property type="component" value="Unassembled WGS sequence"/>
</dbReference>
<dbReference type="PANTHER" id="PTHR39290">
    <property type="entry name" value="C3H1-TYPE DOMAIN-CONTAINING PROTEIN-RELATED"/>
    <property type="match status" value="1"/>
</dbReference>
<evidence type="ECO:0000313" key="2">
    <source>
        <dbReference type="EMBL" id="RHY09744.1"/>
    </source>
</evidence>
<comment type="caution">
    <text evidence="1">The sequence shown here is derived from an EMBL/GenBank/DDBJ whole genome shotgun (WGS) entry which is preliminary data.</text>
</comment>
<reference evidence="4 5" key="1">
    <citation type="submission" date="2018-08" db="EMBL/GenBank/DDBJ databases">
        <title>Aphanomyces genome sequencing and annotation.</title>
        <authorList>
            <person name="Minardi D."/>
            <person name="Oidtmann B."/>
            <person name="Van Der Giezen M."/>
            <person name="Studholme D.J."/>
        </authorList>
    </citation>
    <scope>NUCLEOTIDE SEQUENCE [LARGE SCALE GENOMIC DNA]</scope>
    <source>
        <strain evidence="1 4">Kv</strain>
        <strain evidence="3 5">SA</strain>
        <strain evidence="2 6">Yx</strain>
    </source>
</reference>
<evidence type="ECO:0000313" key="1">
    <source>
        <dbReference type="EMBL" id="RHY05410.1"/>
    </source>
</evidence>
<dbReference type="AlphaFoldDB" id="A0A397ACA8"/>
<name>A0A397ACA8_APHAT</name>
<accession>A0A397ACA8</accession>
<proteinExistence type="predicted"/>
<sequence length="229" mass="25057">MSWPSLQKGLEGRAKDETTLVALAAAARAAAAANDKAAIATLPQRFTETAYGPGITPEMRNKHVERYGCVKFTRQAMEVISNVSRQRGVVELGAGHGQWAAHLRDAYHIDVLAYDNMATLPLSGRIGAPGVLTGNESVLMTHRHLRGRVLLLVFPDPGPMALNCVTRYMQSSDDNDTLVYVGEGRGGANGDGRFFDLVESPAWKLETTLALEPFGTKGFERLFVFRRRK</sequence>
<dbReference type="PANTHER" id="PTHR39290:SF6">
    <property type="entry name" value="S-ADENOSYL-L-METHIONINE-DEPENDENT METHYLTRANSFERASES SUPERFAMILY PROTEIN"/>
    <property type="match status" value="1"/>
</dbReference>
<evidence type="ECO:0000313" key="5">
    <source>
        <dbReference type="Proteomes" id="UP000265716"/>
    </source>
</evidence>
<dbReference type="EMBL" id="QUSZ01006537">
    <property type="protein sequence ID" value="RHY05410.1"/>
    <property type="molecule type" value="Genomic_DNA"/>
</dbReference>
<dbReference type="Proteomes" id="UP000265716">
    <property type="component" value="Unassembled WGS sequence"/>
</dbReference>
<gene>
    <name evidence="2" type="ORF">DYB25_005709</name>
    <name evidence="1" type="ORF">DYB36_008555</name>
    <name evidence="3" type="ORF">DYB38_008909</name>
</gene>
<dbReference type="EMBL" id="QUTC01003781">
    <property type="protein sequence ID" value="RHY68306.1"/>
    <property type="molecule type" value="Genomic_DNA"/>
</dbReference>
<evidence type="ECO:0000313" key="4">
    <source>
        <dbReference type="Proteomes" id="UP000265427"/>
    </source>
</evidence>
<protein>
    <submittedName>
        <fullName evidence="1">Uncharacterized protein</fullName>
    </submittedName>
</protein>
<organism evidence="1 4">
    <name type="scientific">Aphanomyces astaci</name>
    <name type="common">Crayfish plague agent</name>
    <dbReference type="NCBI Taxonomy" id="112090"/>
    <lineage>
        <taxon>Eukaryota</taxon>
        <taxon>Sar</taxon>
        <taxon>Stramenopiles</taxon>
        <taxon>Oomycota</taxon>
        <taxon>Saprolegniomycetes</taxon>
        <taxon>Saprolegniales</taxon>
        <taxon>Verrucalvaceae</taxon>
        <taxon>Aphanomyces</taxon>
    </lineage>
</organism>
<dbReference type="Proteomes" id="UP000265427">
    <property type="component" value="Unassembled WGS sequence"/>
</dbReference>